<dbReference type="PROSITE" id="PS52035">
    <property type="entry name" value="PEPTIDASE_M14"/>
    <property type="match status" value="3"/>
</dbReference>
<feature type="domain" description="Peptidase M14" evidence="5">
    <location>
        <begin position="35"/>
        <end position="299"/>
    </location>
</feature>
<evidence type="ECO:0000259" key="5">
    <source>
        <dbReference type="PROSITE" id="PS52035"/>
    </source>
</evidence>
<feature type="chain" id="PRO_5021789194" evidence="4">
    <location>
        <begin position="21"/>
        <end position="1254"/>
    </location>
</feature>
<evidence type="ECO:0000256" key="1">
    <source>
        <dbReference type="ARBA" id="ARBA00005988"/>
    </source>
</evidence>
<dbReference type="PANTHER" id="PTHR11532">
    <property type="entry name" value="PROTEASE M14 CARBOXYPEPTIDASE"/>
    <property type="match status" value="1"/>
</dbReference>
<dbReference type="SUPFAM" id="SSF49464">
    <property type="entry name" value="Carboxypeptidase regulatory domain-like"/>
    <property type="match status" value="3"/>
</dbReference>
<comment type="caution">
    <text evidence="3">Lacks conserved residue(s) required for the propagation of feature annotation.</text>
</comment>
<sequence length="1254" mass="138599">MAHFRLILTPLFALLQLVYCFHVEFRSNDEETYRKYYNYTEFTHRIQRLAEKYPDICRLTSVGRSSGGRELWVMRVTAHTNLLRKVLEKPRVRYMGNIYRDDLLSRQVLIYFTDHLLSQYGSENRVTELVDTTDIYIIPSLNPDHFEEVGEGDCNGSKDPDAAEAAPEMLAVIQWFVLGGNLFGGSVEVGYSSESSSSQVTPGADRRTDEDHDDALFRYLVQTFTENRSNVDPCLDEQKEKFKSGATDVQGSTQDFSYFRGNCLEVPLQLGCCKFPPASELYPQWRNNRDALLAYMEKVHIGVRGHVLNSSGMGIPGSNISVAGTDHIITAWTYGDYYRLLLPGMYNITASSLGYLPCTINNVTVIEGEATVLNFILKKPSEEVLMPGLPATTVPVVAYQSTEPIPEPAVQKNHFSHHGYSDLESYLQWISSVYSSRTQLYSIGQSVLGRELYVMKISTNVGIDEAGKPEIAFVGNFHGDDAVGQEILLRLVNYLCSNYGGDPLITQLVNSTRVHILPSVNPDDSGISGEETINEHGDFGAGLNDGHKQIVDLSRNFPDQVQTEVFVRPETKAVMNWMKAHSFVLSASVLGGVIGVKFPASVDSIDEAVFESVTRDYLEFSSLQMSQTCQNVDRSEINHAAAGGMDLESWAYDNTDALGIRIGVSCDLRSPAENVTTAWIKNQRSLLRLIQQVHFSVRGSVIDSSSSEAIANATIEVKGSRHRVHTSSLGEYWRPLSPGIYRLHVFASGYLPLLATVTVTQPERVDFRLTRDQQPQSENQIEEEEEEFQRLVENLSVDGGLEQLVQTYLPARTLHYRKHTERSEFLHGLHLNFPSITRLYSLGNSWESRPIWALEISGSPESTRLTVPGIRYVAGVHGNAAAGPELLLEFASVLCLNYGRNPAITKLIDRSRIVMVPCVNPDGRELAQEDSCFSTSGLTNARSVDLDSDFIYGNTSAQPETRAMMNLMAGGGFSLSLSLDGGSLLTAYPYDRPTESAHNEETLRYLASVYASNHPVMRLGYPGCRDGLESVPGGILRGAELRGHMGSMKDFSVDVGSCPEITVYTGCCLYPPAQQLLPLWAEHRTALLAMLLEIHKGLSGVVKDNEGRPVSDAAIMLNGSEFARTDVHGFFHTLLAPGTQQLQVQASGFDQQLLQVNVSSSQKAGPVLIQFSEKSRHGGQGLVLAAANNVPFAYVCIRTEKQSYTFNTSFLFADLFFCGCGRCKKKSGAGLLLQGENLVVQEVPAVLASSKCKT</sequence>
<feature type="domain" description="Peptidase M14" evidence="5">
    <location>
        <begin position="416"/>
        <end position="693"/>
    </location>
</feature>
<dbReference type="GO" id="GO:0008270">
    <property type="term" value="F:zinc ion binding"/>
    <property type="evidence" value="ECO:0007669"/>
    <property type="project" value="InterPro"/>
</dbReference>
<gene>
    <name evidence="6" type="ORF">Baya_10984</name>
</gene>
<keyword evidence="6" id="KW-0645">Protease</keyword>
<dbReference type="EMBL" id="VCAZ01000078">
    <property type="protein sequence ID" value="TSP68499.1"/>
    <property type="molecule type" value="Genomic_DNA"/>
</dbReference>
<dbReference type="FunFam" id="3.40.630.10:FF:000026">
    <property type="entry name" value="Carboxypeptidase D"/>
    <property type="match status" value="1"/>
</dbReference>
<dbReference type="InterPro" id="IPR000834">
    <property type="entry name" value="Peptidase_M14"/>
</dbReference>
<evidence type="ECO:0000256" key="2">
    <source>
        <dbReference type="ARBA" id="ARBA00023180"/>
    </source>
</evidence>
<dbReference type="AlphaFoldDB" id="A0A556UYJ1"/>
<dbReference type="GO" id="GO:0005615">
    <property type="term" value="C:extracellular space"/>
    <property type="evidence" value="ECO:0007669"/>
    <property type="project" value="TreeGrafter"/>
</dbReference>
<dbReference type="Pfam" id="PF00246">
    <property type="entry name" value="Peptidase_M14"/>
    <property type="match status" value="4"/>
</dbReference>
<dbReference type="GO" id="GO:0006518">
    <property type="term" value="P:peptide metabolic process"/>
    <property type="evidence" value="ECO:0007669"/>
    <property type="project" value="TreeGrafter"/>
</dbReference>
<protein>
    <submittedName>
        <fullName evidence="6">Carboxypeptidase D</fullName>
    </submittedName>
</protein>
<comment type="caution">
    <text evidence="6">The sequence shown here is derived from an EMBL/GenBank/DDBJ whole genome shotgun (WGS) entry which is preliminary data.</text>
</comment>
<keyword evidence="7" id="KW-1185">Reference proteome</keyword>
<dbReference type="OrthoDB" id="10249045at2759"/>
<accession>A0A556UYJ1</accession>
<feature type="signal peptide" evidence="4">
    <location>
        <begin position="1"/>
        <end position="20"/>
    </location>
</feature>
<evidence type="ECO:0000256" key="4">
    <source>
        <dbReference type="SAM" id="SignalP"/>
    </source>
</evidence>
<feature type="domain" description="Peptidase M14" evidence="5">
    <location>
        <begin position="815"/>
        <end position="1094"/>
    </location>
</feature>
<keyword evidence="2" id="KW-0325">Glycoprotein</keyword>
<dbReference type="GO" id="GO:0004181">
    <property type="term" value="F:metallocarboxypeptidase activity"/>
    <property type="evidence" value="ECO:0007669"/>
    <property type="project" value="InterPro"/>
</dbReference>
<organism evidence="6 7">
    <name type="scientific">Bagarius yarrelli</name>
    <name type="common">Goonch</name>
    <name type="synonym">Bagrus yarrelli</name>
    <dbReference type="NCBI Taxonomy" id="175774"/>
    <lineage>
        <taxon>Eukaryota</taxon>
        <taxon>Metazoa</taxon>
        <taxon>Chordata</taxon>
        <taxon>Craniata</taxon>
        <taxon>Vertebrata</taxon>
        <taxon>Euteleostomi</taxon>
        <taxon>Actinopterygii</taxon>
        <taxon>Neopterygii</taxon>
        <taxon>Teleostei</taxon>
        <taxon>Ostariophysi</taxon>
        <taxon>Siluriformes</taxon>
        <taxon>Sisoridae</taxon>
        <taxon>Sisorinae</taxon>
        <taxon>Bagarius</taxon>
    </lineage>
</organism>
<dbReference type="Proteomes" id="UP000319801">
    <property type="component" value="Unassembled WGS sequence"/>
</dbReference>
<dbReference type="InterPro" id="IPR050753">
    <property type="entry name" value="Peptidase_M14_domain"/>
</dbReference>
<dbReference type="CDD" id="cd11308">
    <property type="entry name" value="Peptidase_M14NE-CP-C_like"/>
    <property type="match status" value="2"/>
</dbReference>
<dbReference type="PRINTS" id="PR00765">
    <property type="entry name" value="CRBOXYPTASEA"/>
</dbReference>
<keyword evidence="6" id="KW-0378">Hydrolase</keyword>
<dbReference type="Gene3D" id="3.40.630.10">
    <property type="entry name" value="Zn peptidases"/>
    <property type="match status" value="3"/>
</dbReference>
<reference evidence="6 7" key="1">
    <citation type="journal article" date="2019" name="Genome Biol. Evol.">
        <title>Whole-Genome Sequencing of the Giant Devil Catfish, Bagarius yarrelli.</title>
        <authorList>
            <person name="Jiang W."/>
            <person name="Lv Y."/>
            <person name="Cheng L."/>
            <person name="Yang K."/>
            <person name="Chao B."/>
            <person name="Wang X."/>
            <person name="Li Y."/>
            <person name="Pan X."/>
            <person name="You X."/>
            <person name="Zhang Y."/>
            <person name="Yang J."/>
            <person name="Li J."/>
            <person name="Zhang X."/>
            <person name="Liu S."/>
            <person name="Sun C."/>
            <person name="Yang J."/>
            <person name="Shi Q."/>
        </authorList>
    </citation>
    <scope>NUCLEOTIDE SEQUENCE [LARGE SCALE GENOMIC DNA]</scope>
    <source>
        <strain evidence="6">JWS20170419001</strain>
        <tissue evidence="6">Muscle</tissue>
    </source>
</reference>
<dbReference type="GO" id="GO:0016485">
    <property type="term" value="P:protein processing"/>
    <property type="evidence" value="ECO:0007669"/>
    <property type="project" value="TreeGrafter"/>
</dbReference>
<dbReference type="InterPro" id="IPR008969">
    <property type="entry name" value="CarboxyPept-like_regulatory"/>
</dbReference>
<dbReference type="SUPFAM" id="SSF53187">
    <property type="entry name" value="Zn-dependent exopeptidases"/>
    <property type="match status" value="3"/>
</dbReference>
<proteinExistence type="inferred from homology"/>
<keyword evidence="4" id="KW-0732">Signal</keyword>
<comment type="similarity">
    <text evidence="1 3">Belongs to the peptidase M14 family.</text>
</comment>
<evidence type="ECO:0000313" key="7">
    <source>
        <dbReference type="Proteomes" id="UP000319801"/>
    </source>
</evidence>
<evidence type="ECO:0000313" key="6">
    <source>
        <dbReference type="EMBL" id="TSP68499.1"/>
    </source>
</evidence>
<dbReference type="SMART" id="SM00631">
    <property type="entry name" value="Zn_pept"/>
    <property type="match status" value="3"/>
</dbReference>
<dbReference type="PANTHER" id="PTHR11532:SF57">
    <property type="entry name" value="CARBOXYPEPTIDASE D, B"/>
    <property type="match status" value="1"/>
</dbReference>
<dbReference type="Gene3D" id="2.60.40.1120">
    <property type="entry name" value="Carboxypeptidase-like, regulatory domain"/>
    <property type="match status" value="3"/>
</dbReference>
<keyword evidence="6" id="KW-0121">Carboxypeptidase</keyword>
<dbReference type="Pfam" id="PF13620">
    <property type="entry name" value="CarboxypepD_reg"/>
    <property type="match status" value="3"/>
</dbReference>
<evidence type="ECO:0000256" key="3">
    <source>
        <dbReference type="PROSITE-ProRule" id="PRU01379"/>
    </source>
</evidence>
<name>A0A556UYJ1_BAGYA</name>